<dbReference type="Proteomes" id="UP000578531">
    <property type="component" value="Unassembled WGS sequence"/>
</dbReference>
<reference evidence="1 2" key="1">
    <citation type="journal article" date="2020" name="Genomics">
        <title>Complete, high-quality genomes from long-read metagenomic sequencing of two wolf lichen thalli reveals enigmatic genome architecture.</title>
        <authorList>
            <person name="McKenzie S.K."/>
            <person name="Walston R.F."/>
            <person name="Allen J.L."/>
        </authorList>
    </citation>
    <scope>NUCLEOTIDE SEQUENCE [LARGE SCALE GENOMIC DNA]</scope>
    <source>
        <strain evidence="1">WasteWater2</strain>
    </source>
</reference>
<dbReference type="GeneID" id="59282212"/>
<keyword evidence="2" id="KW-1185">Reference proteome</keyword>
<proteinExistence type="predicted"/>
<dbReference type="RefSeq" id="XP_037171061.1">
    <property type="nucleotide sequence ID" value="XM_037302482.1"/>
</dbReference>
<organism evidence="1 2">
    <name type="scientific">Letharia columbiana</name>
    <dbReference type="NCBI Taxonomy" id="112416"/>
    <lineage>
        <taxon>Eukaryota</taxon>
        <taxon>Fungi</taxon>
        <taxon>Dikarya</taxon>
        <taxon>Ascomycota</taxon>
        <taxon>Pezizomycotina</taxon>
        <taxon>Lecanoromycetes</taxon>
        <taxon>OSLEUM clade</taxon>
        <taxon>Lecanoromycetidae</taxon>
        <taxon>Lecanorales</taxon>
        <taxon>Lecanorineae</taxon>
        <taxon>Parmeliaceae</taxon>
        <taxon>Letharia</taxon>
    </lineage>
</organism>
<dbReference type="AlphaFoldDB" id="A0A8H6G7A6"/>
<comment type="caution">
    <text evidence="1">The sequence shown here is derived from an EMBL/GenBank/DDBJ whole genome shotgun (WGS) entry which is preliminary data.</text>
</comment>
<sequence length="150" mass="16642">MNKQLLSLVLDTCNGTGHSWLLYGYSLSPHFLLPLCLHRLPEAHQQPKNSRTNLRTQTKSTASTAFAAPLGHLICPDFSEQQQQHYLQGCSGLWETIRANPEVSVLFQQAHRKLVALKAFLMATGKAIQAASHRAPPAPANRIHTLIQQT</sequence>
<dbReference type="EMBL" id="JACCJC010000001">
    <property type="protein sequence ID" value="KAF6241821.1"/>
    <property type="molecule type" value="Genomic_DNA"/>
</dbReference>
<gene>
    <name evidence="1" type="ORF">HO173_000533</name>
</gene>
<accession>A0A8H6G7A6</accession>
<evidence type="ECO:0000313" key="2">
    <source>
        <dbReference type="Proteomes" id="UP000578531"/>
    </source>
</evidence>
<dbReference type="OrthoDB" id="10494429at2759"/>
<protein>
    <submittedName>
        <fullName evidence="1">Uncharacterized protein</fullName>
    </submittedName>
</protein>
<evidence type="ECO:0000313" key="1">
    <source>
        <dbReference type="EMBL" id="KAF6241821.1"/>
    </source>
</evidence>
<name>A0A8H6G7A6_9LECA</name>